<proteinExistence type="predicted"/>
<evidence type="ECO:0000313" key="1">
    <source>
        <dbReference type="EMBL" id="AEP30132.1"/>
    </source>
</evidence>
<dbReference type="AlphaFoldDB" id="G4QLM6"/>
<reference evidence="1 2" key="1">
    <citation type="journal article" date="2011" name="J. Bacteriol.">
        <title>Complete genome sequence of seawater bacterium Glaciecola nitratireducens FR1064T.</title>
        <authorList>
            <person name="Bian F."/>
            <person name="Qin Q.L."/>
            <person name="Xie B.B."/>
            <person name="Shu Y.L."/>
            <person name="Zhang X.Y."/>
            <person name="Yu Y."/>
            <person name="Chen B."/>
            <person name="Chen X.L."/>
            <person name="Zhou B.C."/>
            <person name="Zhang Y.Z."/>
        </authorList>
    </citation>
    <scope>NUCLEOTIDE SEQUENCE [LARGE SCALE GENOMIC DNA]</scope>
    <source>
        <strain evidence="2">JCM 12485 / KCTC 12276 / FR1064</strain>
    </source>
</reference>
<gene>
    <name evidence="1" type="ordered locus">GNIT_2023</name>
</gene>
<sequence>MFIAANDNAFVILLQTEVFVTPIKNQRIALVFLGFTLISKL</sequence>
<name>G4QLM6_GLANF</name>
<dbReference type="KEGG" id="gni:GNIT_2023"/>
<dbReference type="HOGENOM" id="CLU_3270689_0_0_6"/>
<protein>
    <submittedName>
        <fullName evidence="1">Uncharacterized protein</fullName>
    </submittedName>
</protein>
<accession>G4QLM6</accession>
<organism evidence="1 2">
    <name type="scientific">Glaciecola nitratireducens (strain JCM 12485 / KCTC 12276 / FR1064)</name>
    <dbReference type="NCBI Taxonomy" id="1085623"/>
    <lineage>
        <taxon>Bacteria</taxon>
        <taxon>Pseudomonadati</taxon>
        <taxon>Pseudomonadota</taxon>
        <taxon>Gammaproteobacteria</taxon>
        <taxon>Alteromonadales</taxon>
        <taxon>Alteromonadaceae</taxon>
        <taxon>Brumicola</taxon>
    </lineage>
</organism>
<evidence type="ECO:0000313" key="2">
    <source>
        <dbReference type="Proteomes" id="UP000009282"/>
    </source>
</evidence>
<dbReference type="Proteomes" id="UP000009282">
    <property type="component" value="Chromosome"/>
</dbReference>
<keyword evidence="2" id="KW-1185">Reference proteome</keyword>
<dbReference type="EMBL" id="CP003060">
    <property type="protein sequence ID" value="AEP30132.1"/>
    <property type="molecule type" value="Genomic_DNA"/>
</dbReference>